<name>A0A7J7KR55_BUGNE</name>
<dbReference type="AlphaFoldDB" id="A0A7J7KR55"/>
<reference evidence="2" key="1">
    <citation type="submission" date="2020-06" db="EMBL/GenBank/DDBJ databases">
        <title>Draft genome of Bugula neritina, a colonial animal packing powerful symbionts and potential medicines.</title>
        <authorList>
            <person name="Rayko M."/>
        </authorList>
    </citation>
    <scope>NUCLEOTIDE SEQUENCE [LARGE SCALE GENOMIC DNA]</scope>
    <source>
        <strain evidence="2">Kwan_BN1</strain>
    </source>
</reference>
<keyword evidence="3" id="KW-1185">Reference proteome</keyword>
<proteinExistence type="predicted"/>
<evidence type="ECO:0000256" key="1">
    <source>
        <dbReference type="SAM" id="MobiDB-lite"/>
    </source>
</evidence>
<protein>
    <submittedName>
        <fullName evidence="2">Uncharacterized protein</fullName>
    </submittedName>
</protein>
<gene>
    <name evidence="2" type="ORF">EB796_001041</name>
</gene>
<dbReference type="Proteomes" id="UP000593567">
    <property type="component" value="Unassembled WGS sequence"/>
</dbReference>
<sequence>MIILQETQGLAFNRASQYIRTTTADLLKLHSRPASQASAAVLSPALLVREPITPTPNKDDLDTKAKDDIETTSSSIDITNEETMTAGAEKLIHDRVTSALPVTVNIPTS</sequence>
<accession>A0A7J7KR55</accession>
<comment type="caution">
    <text evidence="2">The sequence shown here is derived from an EMBL/GenBank/DDBJ whole genome shotgun (WGS) entry which is preliminary data.</text>
</comment>
<dbReference type="EMBL" id="VXIV02000119">
    <property type="protein sequence ID" value="KAF6040628.1"/>
    <property type="molecule type" value="Genomic_DNA"/>
</dbReference>
<evidence type="ECO:0000313" key="2">
    <source>
        <dbReference type="EMBL" id="KAF6040628.1"/>
    </source>
</evidence>
<organism evidence="2 3">
    <name type="scientific">Bugula neritina</name>
    <name type="common">Brown bryozoan</name>
    <name type="synonym">Sertularia neritina</name>
    <dbReference type="NCBI Taxonomy" id="10212"/>
    <lineage>
        <taxon>Eukaryota</taxon>
        <taxon>Metazoa</taxon>
        <taxon>Spiralia</taxon>
        <taxon>Lophotrochozoa</taxon>
        <taxon>Bryozoa</taxon>
        <taxon>Gymnolaemata</taxon>
        <taxon>Cheilostomatida</taxon>
        <taxon>Flustrina</taxon>
        <taxon>Buguloidea</taxon>
        <taxon>Bugulidae</taxon>
        <taxon>Bugula</taxon>
    </lineage>
</organism>
<feature type="compositionally biased region" description="Basic and acidic residues" evidence="1">
    <location>
        <begin position="57"/>
        <end position="69"/>
    </location>
</feature>
<feature type="compositionally biased region" description="Polar residues" evidence="1">
    <location>
        <begin position="71"/>
        <end position="82"/>
    </location>
</feature>
<evidence type="ECO:0000313" key="3">
    <source>
        <dbReference type="Proteomes" id="UP000593567"/>
    </source>
</evidence>
<feature type="region of interest" description="Disordered" evidence="1">
    <location>
        <begin position="51"/>
        <end position="82"/>
    </location>
</feature>